<organism evidence="1">
    <name type="scientific">Neisseria gonorrhoeae</name>
    <dbReference type="NCBI Taxonomy" id="485"/>
    <lineage>
        <taxon>Bacteria</taxon>
        <taxon>Pseudomonadati</taxon>
        <taxon>Pseudomonadota</taxon>
        <taxon>Betaproteobacteria</taxon>
        <taxon>Neisseriales</taxon>
        <taxon>Neisseriaceae</taxon>
        <taxon>Neisseria</taxon>
    </lineage>
</organism>
<proteinExistence type="predicted"/>
<dbReference type="AlphaFoldDB" id="A0A378VXX9"/>
<sequence>MDMEHLFVVDNGGLRTLTGKEGLRLFGYPDDYSFDIPKKTDAIYWVIPLPSL</sequence>
<dbReference type="GO" id="GO:0008168">
    <property type="term" value="F:methyltransferase activity"/>
    <property type="evidence" value="ECO:0007669"/>
    <property type="project" value="UniProtKB-KW"/>
</dbReference>
<dbReference type="EMBL" id="UGRI01000001">
    <property type="protein sequence ID" value="SUA23793.1"/>
    <property type="molecule type" value="Genomic_DNA"/>
</dbReference>
<protein>
    <submittedName>
        <fullName evidence="1">DNA modification methylase (N.MgoV)</fullName>
    </submittedName>
</protein>
<dbReference type="GO" id="GO:0032259">
    <property type="term" value="P:methylation"/>
    <property type="evidence" value="ECO:0007669"/>
    <property type="project" value="UniProtKB-KW"/>
</dbReference>
<reference evidence="1" key="1">
    <citation type="submission" date="2018-06" db="EMBL/GenBank/DDBJ databases">
        <authorList>
            <consortium name="Pathogen Informatics"/>
            <person name="Doyle S."/>
        </authorList>
    </citation>
    <scope>NUCLEOTIDE SEQUENCE [LARGE SCALE GENOMIC DNA]</scope>
    <source>
        <strain evidence="1">NCTC11421</strain>
    </source>
</reference>
<name>A0A378VXX9_NEIGO</name>
<evidence type="ECO:0000313" key="1">
    <source>
        <dbReference type="EMBL" id="SUA23793.1"/>
    </source>
</evidence>
<keyword evidence="1" id="KW-0489">Methyltransferase</keyword>
<gene>
    <name evidence="1" type="ORF">NCTC11421_01783</name>
</gene>
<accession>A0A378VXX9</accession>
<keyword evidence="1" id="KW-0808">Transferase</keyword>